<gene>
    <name evidence="1" type="ORF">ERS007703_01732</name>
    <name evidence="2" type="ORF">ERS007739_04200</name>
</gene>
<accession>A0A0U0UII2</accession>
<name>A0A0U0UII2_MYCTX</name>
<sequence>MVATRVPKFTAARTPGSLLRVDSTRWAHAEHDIPLILSCIRCTLAWCSPVTAVVIVAPHFRPTCGLRSTSAAA</sequence>
<reference evidence="3 4" key="3">
    <citation type="submission" date="2015-03" db="EMBL/GenBank/DDBJ databases">
        <authorList>
            <consortium name="Pathogen Informatics"/>
        </authorList>
    </citation>
    <scope>NUCLEOTIDE SEQUENCE [LARGE SCALE GENOMIC DNA]</scope>
    <source>
        <strain evidence="3">K00500041</strain>
        <strain evidence="4">N09902308</strain>
    </source>
</reference>
<evidence type="ECO:0000313" key="2">
    <source>
        <dbReference type="EMBL" id="COZ86188.1"/>
    </source>
</evidence>
<protein>
    <submittedName>
        <fullName evidence="1">Uncharacterized protein</fullName>
    </submittedName>
</protein>
<dbReference type="AlphaFoldDB" id="A0A0U0UII2"/>
<evidence type="ECO:0000313" key="1">
    <source>
        <dbReference type="EMBL" id="COV61445.1"/>
    </source>
</evidence>
<dbReference type="Proteomes" id="UP000039021">
    <property type="component" value="Unassembled WGS sequence"/>
</dbReference>
<proteinExistence type="predicted"/>
<evidence type="ECO:0000313" key="4">
    <source>
        <dbReference type="Proteomes" id="UP000039021"/>
    </source>
</evidence>
<dbReference type="EMBL" id="CSAE01000158">
    <property type="protein sequence ID" value="COV61445.1"/>
    <property type="molecule type" value="Genomic_DNA"/>
</dbReference>
<dbReference type="Proteomes" id="UP000038802">
    <property type="component" value="Unassembled WGS sequence"/>
</dbReference>
<reference evidence="2" key="2">
    <citation type="submission" date="2015-03" db="EMBL/GenBank/DDBJ databases">
        <authorList>
            <consortium name="Pathogen Informatics"/>
            <person name="Murphy D."/>
        </authorList>
    </citation>
    <scope>NUCLEOTIDE SEQUENCE</scope>
    <source>
        <strain evidence="2">N09902308</strain>
    </source>
</reference>
<organism evidence="1 3">
    <name type="scientific">Mycobacterium tuberculosis</name>
    <dbReference type="NCBI Taxonomy" id="1773"/>
    <lineage>
        <taxon>Bacteria</taxon>
        <taxon>Bacillati</taxon>
        <taxon>Actinomycetota</taxon>
        <taxon>Actinomycetes</taxon>
        <taxon>Mycobacteriales</taxon>
        <taxon>Mycobacteriaceae</taxon>
        <taxon>Mycobacterium</taxon>
        <taxon>Mycobacterium tuberculosis complex</taxon>
    </lineage>
</organism>
<dbReference type="EMBL" id="CSBK01002469">
    <property type="protein sequence ID" value="COZ86188.1"/>
    <property type="molecule type" value="Genomic_DNA"/>
</dbReference>
<reference evidence="1" key="1">
    <citation type="submission" date="2015-03" db="EMBL/GenBank/DDBJ databases">
        <authorList>
            <person name="Murphy D."/>
        </authorList>
    </citation>
    <scope>NUCLEOTIDE SEQUENCE [LARGE SCALE GENOMIC DNA]</scope>
    <source>
        <strain evidence="1">K00500041</strain>
    </source>
</reference>
<evidence type="ECO:0000313" key="3">
    <source>
        <dbReference type="Proteomes" id="UP000038802"/>
    </source>
</evidence>